<dbReference type="SUPFAM" id="SSF51445">
    <property type="entry name" value="(Trans)glycosidases"/>
    <property type="match status" value="2"/>
</dbReference>
<dbReference type="Pfam" id="PF17801">
    <property type="entry name" value="Melibiase_C"/>
    <property type="match status" value="1"/>
</dbReference>
<dbReference type="FunFam" id="3.20.20.70:FF:000197">
    <property type="entry name" value="Alpha-galactosidase"/>
    <property type="match status" value="1"/>
</dbReference>
<evidence type="ECO:0000256" key="6">
    <source>
        <dbReference type="ARBA" id="ARBA00023295"/>
    </source>
</evidence>
<keyword evidence="6 7" id="KW-0326">Glycosidase</keyword>
<feature type="domain" description="Alpha galactosidase C-terminal" evidence="9">
    <location>
        <begin position="348"/>
        <end position="431"/>
    </location>
</feature>
<keyword evidence="7" id="KW-1015">Disulfide bond</keyword>
<keyword evidence="4 8" id="KW-0732">Signal</keyword>
<keyword evidence="11" id="KW-1185">Reference proteome</keyword>
<evidence type="ECO:0000256" key="7">
    <source>
        <dbReference type="RuleBase" id="RU361168"/>
    </source>
</evidence>
<dbReference type="InterPro" id="IPR013780">
    <property type="entry name" value="Glyco_hydro_b"/>
</dbReference>
<dbReference type="GO" id="GO:0005737">
    <property type="term" value="C:cytoplasm"/>
    <property type="evidence" value="ECO:0007669"/>
    <property type="project" value="TreeGrafter"/>
</dbReference>
<dbReference type="PANTHER" id="PTHR11452">
    <property type="entry name" value="ALPHA-GALACTOSIDASE/ALPHA-N-ACETYLGALACTOSAMINIDASE"/>
    <property type="match status" value="1"/>
</dbReference>
<dbReference type="Proteomes" id="UP000440578">
    <property type="component" value="Unassembled WGS sequence"/>
</dbReference>
<dbReference type="PRINTS" id="PR00740">
    <property type="entry name" value="GLHYDRLASE27"/>
</dbReference>
<comment type="subunit">
    <text evidence="7">Homodimer.</text>
</comment>
<comment type="catalytic activity">
    <reaction evidence="1">
        <text>Hydrolysis of terminal, non-reducing alpha-D-galactose residues in alpha-D-galactosides, including galactose oligosaccharides, galactomannans and galactolipids.</text>
        <dbReference type="EC" id="3.2.1.22"/>
    </reaction>
</comment>
<sequence length="434" mass="47447">MSLSVSLLVALLGPCLALDNGLARTPPMGWLTWERFRCNMDCVNDPDNCISENLMKAMADRLADGWLRRARIQVGDRGPWKGVRISLVRCWGTKTRKINSYLYVIVDDCWLNSTRDAEGRLQPDKDRFPGGMAALGDYIHGRGLLYGIYEDIGSETCAGYPGLQGHFQLDAQTFAEWGADYLKIDGCNERRADLPEDHAAFGAELAALERPIVYSCEWPFYELGPHNYTAIAATCNLWRNTHDVQDHWESVVSIARLYSLLEAEQFQFAGPGGWFDPDMLIIGDFGLTLAQSRVQMALWAIWAAPLIMSNDLRAISAEAAAILQNADVIAVDQDELGVMGRLKVQQGDDAQLWARPVLPRAGDATSCAVAAVNYGDSATELSFTPALAGCAEAAGGYRVRELYSGADGGLVQPGDTITASLPPTDALIYTLTAQ</sequence>
<dbReference type="Pfam" id="PF16499">
    <property type="entry name" value="Melibiase_2"/>
    <property type="match status" value="2"/>
</dbReference>
<dbReference type="PANTHER" id="PTHR11452:SF83">
    <property type="entry name" value="ALPHA-GALACTOSIDASE"/>
    <property type="match status" value="1"/>
</dbReference>
<evidence type="ECO:0000256" key="2">
    <source>
        <dbReference type="ARBA" id="ARBA00009743"/>
    </source>
</evidence>
<dbReference type="InterPro" id="IPR041233">
    <property type="entry name" value="Melibiase_C"/>
</dbReference>
<dbReference type="Gene3D" id="3.20.20.70">
    <property type="entry name" value="Aldolase class I"/>
    <property type="match status" value="2"/>
</dbReference>
<organism evidence="10 11">
    <name type="scientific">Amphibalanus amphitrite</name>
    <name type="common">Striped barnacle</name>
    <name type="synonym">Balanus amphitrite</name>
    <dbReference type="NCBI Taxonomy" id="1232801"/>
    <lineage>
        <taxon>Eukaryota</taxon>
        <taxon>Metazoa</taxon>
        <taxon>Ecdysozoa</taxon>
        <taxon>Arthropoda</taxon>
        <taxon>Crustacea</taxon>
        <taxon>Multicrustacea</taxon>
        <taxon>Cirripedia</taxon>
        <taxon>Thoracica</taxon>
        <taxon>Thoracicalcarea</taxon>
        <taxon>Balanomorpha</taxon>
        <taxon>Balanoidea</taxon>
        <taxon>Balanidae</taxon>
        <taxon>Amphibalaninae</taxon>
        <taxon>Amphibalanus</taxon>
    </lineage>
</organism>
<proteinExistence type="inferred from homology"/>
<comment type="similarity">
    <text evidence="2 7">Belongs to the glycosyl hydrolase 27 family.</text>
</comment>
<reference evidence="10 11" key="1">
    <citation type="submission" date="2019-07" db="EMBL/GenBank/DDBJ databases">
        <title>Draft genome assembly of a fouling barnacle, Amphibalanus amphitrite (Darwin, 1854): The first reference genome for Thecostraca.</title>
        <authorList>
            <person name="Kim W."/>
        </authorList>
    </citation>
    <scope>NUCLEOTIDE SEQUENCE [LARGE SCALE GENOMIC DNA]</scope>
    <source>
        <strain evidence="10">SNU_AA5</strain>
        <tissue evidence="10">Soma without cirri and trophi</tissue>
    </source>
</reference>
<dbReference type="EMBL" id="VIIS01001745">
    <property type="protein sequence ID" value="KAF0293459.1"/>
    <property type="molecule type" value="Genomic_DNA"/>
</dbReference>
<dbReference type="Gene3D" id="2.60.40.1180">
    <property type="entry name" value="Golgi alpha-mannosidase II"/>
    <property type="match status" value="1"/>
</dbReference>
<evidence type="ECO:0000259" key="9">
    <source>
        <dbReference type="Pfam" id="PF17801"/>
    </source>
</evidence>
<dbReference type="SUPFAM" id="SSF51011">
    <property type="entry name" value="Glycosyl hydrolase domain"/>
    <property type="match status" value="1"/>
</dbReference>
<protein>
    <recommendedName>
        <fullName evidence="3 7">Alpha-galactosidase</fullName>
        <ecNumber evidence="7">3.2.1.-</ecNumber>
    </recommendedName>
</protein>
<accession>A0A6A4VK99</accession>
<dbReference type="CDD" id="cd14792">
    <property type="entry name" value="GH27"/>
    <property type="match status" value="1"/>
</dbReference>
<evidence type="ECO:0000313" key="10">
    <source>
        <dbReference type="EMBL" id="KAF0293459.1"/>
    </source>
</evidence>
<dbReference type="OrthoDB" id="6366864at2759"/>
<evidence type="ECO:0000313" key="11">
    <source>
        <dbReference type="Proteomes" id="UP000440578"/>
    </source>
</evidence>
<comment type="caution">
    <text evidence="10">The sequence shown here is derived from an EMBL/GenBank/DDBJ whole genome shotgun (WGS) entry which is preliminary data.</text>
</comment>
<evidence type="ECO:0000256" key="3">
    <source>
        <dbReference type="ARBA" id="ARBA00012755"/>
    </source>
</evidence>
<evidence type="ECO:0000256" key="1">
    <source>
        <dbReference type="ARBA" id="ARBA00001255"/>
    </source>
</evidence>
<dbReference type="GO" id="GO:0016139">
    <property type="term" value="P:glycoside catabolic process"/>
    <property type="evidence" value="ECO:0007669"/>
    <property type="project" value="TreeGrafter"/>
</dbReference>
<dbReference type="InterPro" id="IPR017853">
    <property type="entry name" value="GH"/>
</dbReference>
<feature type="signal peptide" evidence="8">
    <location>
        <begin position="1"/>
        <end position="17"/>
    </location>
</feature>
<dbReference type="EC" id="3.2.1.-" evidence="7"/>
<feature type="chain" id="PRO_5025693853" description="Alpha-galactosidase" evidence="8">
    <location>
        <begin position="18"/>
        <end position="434"/>
    </location>
</feature>
<evidence type="ECO:0000256" key="8">
    <source>
        <dbReference type="SAM" id="SignalP"/>
    </source>
</evidence>
<gene>
    <name evidence="10" type="primary">NAGA_0</name>
    <name evidence="10" type="ORF">FJT64_008717</name>
</gene>
<keyword evidence="5 7" id="KW-0378">Hydrolase</keyword>
<evidence type="ECO:0000256" key="5">
    <source>
        <dbReference type="ARBA" id="ARBA00022801"/>
    </source>
</evidence>
<dbReference type="AlphaFoldDB" id="A0A6A4VK99"/>
<name>A0A6A4VK99_AMPAM</name>
<evidence type="ECO:0000256" key="4">
    <source>
        <dbReference type="ARBA" id="ARBA00022729"/>
    </source>
</evidence>
<dbReference type="GO" id="GO:0009311">
    <property type="term" value="P:oligosaccharide metabolic process"/>
    <property type="evidence" value="ECO:0007669"/>
    <property type="project" value="TreeGrafter"/>
</dbReference>
<dbReference type="InterPro" id="IPR002241">
    <property type="entry name" value="Glyco_hydro_27"/>
</dbReference>
<dbReference type="InterPro" id="IPR013785">
    <property type="entry name" value="Aldolase_TIM"/>
</dbReference>
<dbReference type="GO" id="GO:0004557">
    <property type="term" value="F:alpha-galactosidase activity"/>
    <property type="evidence" value="ECO:0007669"/>
    <property type="project" value="UniProtKB-EC"/>
</dbReference>